<dbReference type="Proteomes" id="UP000478208">
    <property type="component" value="Unassembled WGS sequence"/>
</dbReference>
<organism evidence="1 2">
    <name type="scientific">Winogradskyella endarachnes</name>
    <dbReference type="NCBI Taxonomy" id="2681965"/>
    <lineage>
        <taxon>Bacteria</taxon>
        <taxon>Pseudomonadati</taxon>
        <taxon>Bacteroidota</taxon>
        <taxon>Flavobacteriia</taxon>
        <taxon>Flavobacteriales</taxon>
        <taxon>Flavobacteriaceae</taxon>
        <taxon>Winogradskyella</taxon>
    </lineage>
</organism>
<name>A0A6L6UBZ7_9FLAO</name>
<evidence type="ECO:0000313" key="1">
    <source>
        <dbReference type="EMBL" id="MUU78472.1"/>
    </source>
</evidence>
<comment type="caution">
    <text evidence="1">The sequence shown here is derived from an EMBL/GenBank/DDBJ whole genome shotgun (WGS) entry which is preliminary data.</text>
</comment>
<reference evidence="1 2" key="1">
    <citation type="submission" date="2019-12" db="EMBL/GenBank/DDBJ databases">
        <authorList>
            <person name="Li J."/>
        </authorList>
    </citation>
    <scope>NUCLEOTIDE SEQUENCE [LARGE SCALE GENOMIC DNA]</scope>
    <source>
        <strain evidence="1 2">HL2-2</strain>
    </source>
</reference>
<evidence type="ECO:0000313" key="2">
    <source>
        <dbReference type="Proteomes" id="UP000478208"/>
    </source>
</evidence>
<proteinExistence type="predicted"/>
<gene>
    <name evidence="1" type="ORF">GN138_08455</name>
</gene>
<keyword evidence="2" id="KW-1185">Reference proteome</keyword>
<sequence length="203" mass="22144">MKNLKQLFLLVTISVMSFSCGSDDDGGSGSSSDSYFIYGDTEFQLKSGVIENYGDYYVDGVYNFDISLFSSEMSVVDDELVFDDNLVSGLYFELFTEAEGDLETGTYSFESGSYDANTFGDGALYINISQDGSADGESYDITSGSLTVLDNGSTYEFEFSGAASSGETFSGYFRGTLSAFDYSSENRPVVEANTKSKKVKFRK</sequence>
<dbReference type="RefSeq" id="WP_157363373.1">
    <property type="nucleotide sequence ID" value="NZ_WOWS01000003.1"/>
</dbReference>
<dbReference type="AlphaFoldDB" id="A0A6L6UBZ7"/>
<dbReference type="EMBL" id="WOWS01000003">
    <property type="protein sequence ID" value="MUU78472.1"/>
    <property type="molecule type" value="Genomic_DNA"/>
</dbReference>
<protein>
    <submittedName>
        <fullName evidence="1">Uncharacterized protein</fullName>
    </submittedName>
</protein>
<accession>A0A6L6UBZ7</accession>
<dbReference type="PROSITE" id="PS51257">
    <property type="entry name" value="PROKAR_LIPOPROTEIN"/>
    <property type="match status" value="1"/>
</dbReference>